<feature type="transmembrane region" description="Helical" evidence="6">
    <location>
        <begin position="167"/>
        <end position="191"/>
    </location>
</feature>
<name>A0ABU9DSI2_9BACL</name>
<feature type="transmembrane region" description="Helical" evidence="6">
    <location>
        <begin position="289"/>
        <end position="310"/>
    </location>
</feature>
<dbReference type="InterPro" id="IPR050638">
    <property type="entry name" value="AA-Vitamin_Transporters"/>
</dbReference>
<reference evidence="8 9" key="1">
    <citation type="submission" date="2024-04" db="EMBL/GenBank/DDBJ databases">
        <title>draft genome sequnece of Paenibacillus filicis.</title>
        <authorList>
            <person name="Kim D.-U."/>
        </authorList>
    </citation>
    <scope>NUCLEOTIDE SEQUENCE [LARGE SCALE GENOMIC DNA]</scope>
    <source>
        <strain evidence="8 9">KACC14197</strain>
    </source>
</reference>
<protein>
    <submittedName>
        <fullName evidence="8">DMT family transporter</fullName>
    </submittedName>
</protein>
<feature type="transmembrane region" description="Helical" evidence="6">
    <location>
        <begin position="143"/>
        <end position="161"/>
    </location>
</feature>
<feature type="domain" description="EamA" evidence="7">
    <location>
        <begin position="170"/>
        <end position="302"/>
    </location>
</feature>
<evidence type="ECO:0000256" key="1">
    <source>
        <dbReference type="ARBA" id="ARBA00004127"/>
    </source>
</evidence>
<evidence type="ECO:0000256" key="5">
    <source>
        <dbReference type="ARBA" id="ARBA00023136"/>
    </source>
</evidence>
<keyword evidence="9" id="KW-1185">Reference proteome</keyword>
<evidence type="ECO:0000259" key="7">
    <source>
        <dbReference type="Pfam" id="PF00892"/>
    </source>
</evidence>
<feature type="transmembrane region" description="Helical" evidence="6">
    <location>
        <begin position="118"/>
        <end position="136"/>
    </location>
</feature>
<evidence type="ECO:0000256" key="4">
    <source>
        <dbReference type="ARBA" id="ARBA00022989"/>
    </source>
</evidence>
<feature type="transmembrane region" description="Helical" evidence="6">
    <location>
        <begin position="86"/>
        <end position="106"/>
    </location>
</feature>
<feature type="transmembrane region" description="Helical" evidence="6">
    <location>
        <begin position="228"/>
        <end position="253"/>
    </location>
</feature>
<keyword evidence="4 6" id="KW-1133">Transmembrane helix</keyword>
<dbReference type="RefSeq" id="WP_341418957.1">
    <property type="nucleotide sequence ID" value="NZ_JBBPCC010000024.1"/>
</dbReference>
<dbReference type="EMBL" id="JBBPCC010000024">
    <property type="protein sequence ID" value="MEK8131826.1"/>
    <property type="molecule type" value="Genomic_DNA"/>
</dbReference>
<evidence type="ECO:0000256" key="6">
    <source>
        <dbReference type="SAM" id="Phobius"/>
    </source>
</evidence>
<sequence length="321" mass="34323">MLTGGRLLAVGAAVFVTLLWSSSYVLNQYAFAEGIGPFTLAGLRYGLAVAALAVTMKLHRGSPKPAAGYAADEEQKKNAMGGKLTWKLYALLGLTGFVLAQGFQYAGQHVVTPTQASMMLSIGNTLMLLLVDALWLRELRSRSALLLILVAMAGVALYNYPWESGQAGAIGIILLLFSCLGYALHTALCRYLLTKKDAAPADLVLKPMLIGAAGMLLTGLMLEGIPPLSVKLLLILLWLGPVNGAVGFTLWAWSQKHLRAYESSLLNNMMLLEVAALDIVMLGRSITGLQAFALVLVGGAILAVQVWPAWKNRKQGEQAQA</sequence>
<proteinExistence type="inferred from homology"/>
<dbReference type="Pfam" id="PF00892">
    <property type="entry name" value="EamA"/>
    <property type="match status" value="2"/>
</dbReference>
<comment type="caution">
    <text evidence="8">The sequence shown here is derived from an EMBL/GenBank/DDBJ whole genome shotgun (WGS) entry which is preliminary data.</text>
</comment>
<evidence type="ECO:0000313" key="8">
    <source>
        <dbReference type="EMBL" id="MEK8131826.1"/>
    </source>
</evidence>
<dbReference type="SUPFAM" id="SSF103481">
    <property type="entry name" value="Multidrug resistance efflux transporter EmrE"/>
    <property type="match status" value="2"/>
</dbReference>
<evidence type="ECO:0000256" key="2">
    <source>
        <dbReference type="ARBA" id="ARBA00007362"/>
    </source>
</evidence>
<dbReference type="InterPro" id="IPR037185">
    <property type="entry name" value="EmrE-like"/>
</dbReference>
<comment type="subcellular location">
    <subcellularLocation>
        <location evidence="1">Endomembrane system</location>
        <topology evidence="1">Multi-pass membrane protein</topology>
    </subcellularLocation>
</comment>
<organism evidence="8 9">
    <name type="scientific">Paenibacillus filicis</name>
    <dbReference type="NCBI Taxonomy" id="669464"/>
    <lineage>
        <taxon>Bacteria</taxon>
        <taxon>Bacillati</taxon>
        <taxon>Bacillota</taxon>
        <taxon>Bacilli</taxon>
        <taxon>Bacillales</taxon>
        <taxon>Paenibacillaceae</taxon>
        <taxon>Paenibacillus</taxon>
    </lineage>
</organism>
<accession>A0ABU9DSI2</accession>
<dbReference type="PANTHER" id="PTHR32322">
    <property type="entry name" value="INNER MEMBRANE TRANSPORTER"/>
    <property type="match status" value="1"/>
</dbReference>
<keyword evidence="5 6" id="KW-0472">Membrane</keyword>
<dbReference type="PANTHER" id="PTHR32322:SF2">
    <property type="entry name" value="EAMA DOMAIN-CONTAINING PROTEIN"/>
    <property type="match status" value="1"/>
</dbReference>
<keyword evidence="3 6" id="KW-0812">Transmembrane</keyword>
<gene>
    <name evidence="8" type="ORF">WMW72_28355</name>
</gene>
<dbReference type="InterPro" id="IPR000620">
    <property type="entry name" value="EamA_dom"/>
</dbReference>
<feature type="transmembrane region" description="Helical" evidence="6">
    <location>
        <begin position="265"/>
        <end position="283"/>
    </location>
</feature>
<comment type="similarity">
    <text evidence="2">Belongs to the EamA transporter family.</text>
</comment>
<feature type="transmembrane region" description="Helical" evidence="6">
    <location>
        <begin position="203"/>
        <end position="222"/>
    </location>
</feature>
<evidence type="ECO:0000313" key="9">
    <source>
        <dbReference type="Proteomes" id="UP001469365"/>
    </source>
</evidence>
<evidence type="ECO:0000256" key="3">
    <source>
        <dbReference type="ARBA" id="ARBA00022692"/>
    </source>
</evidence>
<feature type="domain" description="EamA" evidence="7">
    <location>
        <begin position="10"/>
        <end position="159"/>
    </location>
</feature>
<feature type="transmembrane region" description="Helical" evidence="6">
    <location>
        <begin position="42"/>
        <end position="59"/>
    </location>
</feature>
<dbReference type="Proteomes" id="UP001469365">
    <property type="component" value="Unassembled WGS sequence"/>
</dbReference>